<reference evidence="4" key="1">
    <citation type="journal article" date="2019" name="Int. J. Syst. Evol. Microbiol.">
        <title>The Global Catalogue of Microorganisms (GCM) 10K type strain sequencing project: providing services to taxonomists for standard genome sequencing and annotation.</title>
        <authorList>
            <consortium name="The Broad Institute Genomics Platform"/>
            <consortium name="The Broad Institute Genome Sequencing Center for Infectious Disease"/>
            <person name="Wu L."/>
            <person name="Ma J."/>
        </authorList>
    </citation>
    <scope>NUCLEOTIDE SEQUENCE [LARGE SCALE GENOMIC DNA]</scope>
    <source>
        <strain evidence="4">CCUG 56098</strain>
    </source>
</reference>
<keyword evidence="4" id="KW-1185">Reference proteome</keyword>
<dbReference type="GO" id="GO:0016757">
    <property type="term" value="F:glycosyltransferase activity"/>
    <property type="evidence" value="ECO:0007669"/>
    <property type="project" value="UniProtKB-KW"/>
</dbReference>
<accession>A0ABW3KVV2</accession>
<gene>
    <name evidence="3" type="ORF">ACFQ13_10465</name>
</gene>
<dbReference type="Pfam" id="PF00534">
    <property type="entry name" value="Glycos_transf_1"/>
    <property type="match status" value="1"/>
</dbReference>
<dbReference type="PANTHER" id="PTHR46401">
    <property type="entry name" value="GLYCOSYLTRANSFERASE WBBK-RELATED"/>
    <property type="match status" value="1"/>
</dbReference>
<dbReference type="Proteomes" id="UP001597086">
    <property type="component" value="Unassembled WGS sequence"/>
</dbReference>
<name>A0ABW3KVV2_9FLAO</name>
<organism evidence="3 4">
    <name type="scientific">Winogradskyella rapida</name>
    <dbReference type="NCBI Taxonomy" id="549701"/>
    <lineage>
        <taxon>Bacteria</taxon>
        <taxon>Pseudomonadati</taxon>
        <taxon>Bacteroidota</taxon>
        <taxon>Flavobacteriia</taxon>
        <taxon>Flavobacteriales</taxon>
        <taxon>Flavobacteriaceae</taxon>
        <taxon>Winogradskyella</taxon>
    </lineage>
</organism>
<dbReference type="PANTHER" id="PTHR46401:SF2">
    <property type="entry name" value="GLYCOSYLTRANSFERASE WBBK-RELATED"/>
    <property type="match status" value="1"/>
</dbReference>
<evidence type="ECO:0000256" key="1">
    <source>
        <dbReference type="ARBA" id="ARBA00022679"/>
    </source>
</evidence>
<keyword evidence="1 3" id="KW-0808">Transferase</keyword>
<sequence>MKKIRVNYIFRKRGEGHNSIEELFHSIISCLPEHIDPHVVELPYSGASLKAVVLNIWHVLFLKGVIHVTGDVYYIGLIPFKKTIITVHDVKFIKGSPIKKYLLNLLWLVLPGLISKKISIISRFSKEEYLKIVPSASKKVEVIYNPVNPLLKKCLKTVSQTPIILHLGTKENKNLENTIKALVGIKCKLFIVGKLSKHQLYMLKLNNVKYENFLNIDFVEIKSLYELCDIVSFASYYEGFGMPIIEANKVGRVLITSKRAAIPEIAVNAVHYVDPNDVDDMRNGFIKVINDDTYRNKLINLGLENVKRFEIEAVVSAYAKMYQFN</sequence>
<protein>
    <submittedName>
        <fullName evidence="3">Glycosyltransferase</fullName>
        <ecNumber evidence="3">2.4.-.-</ecNumber>
    </submittedName>
</protein>
<evidence type="ECO:0000259" key="2">
    <source>
        <dbReference type="Pfam" id="PF00534"/>
    </source>
</evidence>
<comment type="caution">
    <text evidence="3">The sequence shown here is derived from an EMBL/GenBank/DDBJ whole genome shotgun (WGS) entry which is preliminary data.</text>
</comment>
<dbReference type="InterPro" id="IPR001296">
    <property type="entry name" value="Glyco_trans_1"/>
</dbReference>
<dbReference type="SUPFAM" id="SSF53756">
    <property type="entry name" value="UDP-Glycosyltransferase/glycogen phosphorylase"/>
    <property type="match status" value="1"/>
</dbReference>
<dbReference type="EMBL" id="JBHTKM010000063">
    <property type="protein sequence ID" value="MFD1016344.1"/>
    <property type="molecule type" value="Genomic_DNA"/>
</dbReference>
<proteinExistence type="predicted"/>
<keyword evidence="3" id="KW-0328">Glycosyltransferase</keyword>
<feature type="domain" description="Glycosyl transferase family 1" evidence="2">
    <location>
        <begin position="159"/>
        <end position="300"/>
    </location>
</feature>
<evidence type="ECO:0000313" key="4">
    <source>
        <dbReference type="Proteomes" id="UP001597086"/>
    </source>
</evidence>
<dbReference type="EC" id="2.4.-.-" evidence="3"/>
<dbReference type="RefSeq" id="WP_386117040.1">
    <property type="nucleotide sequence ID" value="NZ_JBHTKM010000063.1"/>
</dbReference>
<evidence type="ECO:0000313" key="3">
    <source>
        <dbReference type="EMBL" id="MFD1016344.1"/>
    </source>
</evidence>
<dbReference type="Gene3D" id="3.40.50.2000">
    <property type="entry name" value="Glycogen Phosphorylase B"/>
    <property type="match status" value="2"/>
</dbReference>